<name>A0AAD5SAC0_9FUNG</name>
<dbReference type="Gene3D" id="3.40.50.300">
    <property type="entry name" value="P-loop containing nucleotide triphosphate hydrolases"/>
    <property type="match status" value="2"/>
</dbReference>
<protein>
    <recommendedName>
        <fullName evidence="2">Helicase ATP-binding domain-containing protein</fullName>
    </recommendedName>
</protein>
<dbReference type="GO" id="GO:0003723">
    <property type="term" value="F:RNA binding"/>
    <property type="evidence" value="ECO:0007669"/>
    <property type="project" value="TreeGrafter"/>
</dbReference>
<feature type="region of interest" description="Disordered" evidence="1">
    <location>
        <begin position="1"/>
        <end position="38"/>
    </location>
</feature>
<dbReference type="GO" id="GO:0005634">
    <property type="term" value="C:nucleus"/>
    <property type="evidence" value="ECO:0007669"/>
    <property type="project" value="TreeGrafter"/>
</dbReference>
<gene>
    <name evidence="3" type="ORF">HK097_010849</name>
</gene>
<dbReference type="Pfam" id="PF21010">
    <property type="entry name" value="HA2_C"/>
    <property type="match status" value="1"/>
</dbReference>
<dbReference type="EMBL" id="JADGJD010000841">
    <property type="protein sequence ID" value="KAJ3048140.1"/>
    <property type="molecule type" value="Genomic_DNA"/>
</dbReference>
<dbReference type="AlphaFoldDB" id="A0AAD5SAC0"/>
<feature type="compositionally biased region" description="Polar residues" evidence="1">
    <location>
        <begin position="544"/>
        <end position="553"/>
    </location>
</feature>
<feature type="domain" description="Helicase ATP-binding" evidence="2">
    <location>
        <begin position="304"/>
        <end position="477"/>
    </location>
</feature>
<dbReference type="PANTHER" id="PTHR18934">
    <property type="entry name" value="ATP-DEPENDENT RNA HELICASE"/>
    <property type="match status" value="1"/>
</dbReference>
<dbReference type="InterPro" id="IPR014001">
    <property type="entry name" value="Helicase_ATP-bd"/>
</dbReference>
<dbReference type="CDD" id="cd17917">
    <property type="entry name" value="DEXHc_RHA-like"/>
    <property type="match status" value="1"/>
</dbReference>
<reference evidence="3" key="1">
    <citation type="submission" date="2020-05" db="EMBL/GenBank/DDBJ databases">
        <title>Phylogenomic resolution of chytrid fungi.</title>
        <authorList>
            <person name="Stajich J.E."/>
            <person name="Amses K."/>
            <person name="Simmons R."/>
            <person name="Seto K."/>
            <person name="Myers J."/>
            <person name="Bonds A."/>
            <person name="Quandt C.A."/>
            <person name="Barry K."/>
            <person name="Liu P."/>
            <person name="Grigoriev I."/>
            <person name="Longcore J.E."/>
            <person name="James T.Y."/>
        </authorList>
    </citation>
    <scope>NUCLEOTIDE SEQUENCE</scope>
    <source>
        <strain evidence="3">JEL0318</strain>
    </source>
</reference>
<dbReference type="PROSITE" id="PS51192">
    <property type="entry name" value="HELICASE_ATP_BIND_1"/>
    <property type="match status" value="1"/>
</dbReference>
<keyword evidence="4" id="KW-1185">Reference proteome</keyword>
<dbReference type="PANTHER" id="PTHR18934:SF259">
    <property type="entry name" value="RNA HELICASE"/>
    <property type="match status" value="1"/>
</dbReference>
<feature type="compositionally biased region" description="Pro residues" evidence="1">
    <location>
        <begin position="1"/>
        <end position="11"/>
    </location>
</feature>
<evidence type="ECO:0000259" key="2">
    <source>
        <dbReference type="PROSITE" id="PS51192"/>
    </source>
</evidence>
<organism evidence="3 4">
    <name type="scientific">Rhizophlyctis rosea</name>
    <dbReference type="NCBI Taxonomy" id="64517"/>
    <lineage>
        <taxon>Eukaryota</taxon>
        <taxon>Fungi</taxon>
        <taxon>Fungi incertae sedis</taxon>
        <taxon>Chytridiomycota</taxon>
        <taxon>Chytridiomycota incertae sedis</taxon>
        <taxon>Chytridiomycetes</taxon>
        <taxon>Rhizophlyctidales</taxon>
        <taxon>Rhizophlyctidaceae</taxon>
        <taxon>Rhizophlyctis</taxon>
    </lineage>
</organism>
<feature type="region of interest" description="Disordered" evidence="1">
    <location>
        <begin position="247"/>
        <end position="270"/>
    </location>
</feature>
<proteinExistence type="predicted"/>
<evidence type="ECO:0000256" key="1">
    <source>
        <dbReference type="SAM" id="MobiDB-lite"/>
    </source>
</evidence>
<evidence type="ECO:0000313" key="3">
    <source>
        <dbReference type="EMBL" id="KAJ3048140.1"/>
    </source>
</evidence>
<dbReference type="Proteomes" id="UP001212841">
    <property type="component" value="Unassembled WGS sequence"/>
</dbReference>
<dbReference type="SMART" id="SM00847">
    <property type="entry name" value="HA2"/>
    <property type="match status" value="1"/>
</dbReference>
<comment type="caution">
    <text evidence="3">The sequence shown here is derived from an EMBL/GenBank/DDBJ whole genome shotgun (WGS) entry which is preliminary data.</text>
</comment>
<dbReference type="InterPro" id="IPR007502">
    <property type="entry name" value="Helicase-assoc_dom"/>
</dbReference>
<dbReference type="InterPro" id="IPR027417">
    <property type="entry name" value="P-loop_NTPase"/>
</dbReference>
<sequence length="1134" mass="126325">MYRMPAPPRAAPPELRRDPINTNLPRPGKNHPLASEPDADFYRDMITQFFQGRGDITPQEEYGQKGPQGPWEGSTDMQALKHAHTNGLFPVIISIEGHEMARGKDFKKEQARQIAWVEAGVKLERKYGEWTETYKRTRRLREAKEMIIQKKADVKEVAPQMDLMDEPGVRTVRPDRARIGRTNASPFVATGGYRGRAGAAGEDDRIQDIDINPNSIWQPFQFKLSSSFSTAVGSFLDKINQAKPYHKSVDLRDPPRHKRTAPKPDEIAARDNTLHNKHASSIQKRWIRLTRPAPPVMKHISKIINCLEVGDILLLSSPPGCGKSTQLPLLIFETAILKRQGAGCSILVVHPRRVTAVTCAEFAARQLGEGVGGDVVRFWEVPGDRVPEQGGFVTYVTAATLVEAFGQDGRVADVLEGVSCVIVDEVQEADTASYLVIGMVKRQMKKQPQLKMIVSTASAQHVEDLTKWLDDQLSEATVTAGSARPIKFRSFALEKELFPVQHRFGTDTIRELEEMLADDCEPPPELVSGETQHFGKREREFSKSHGQVTNGVNGVTHGRDNDDDVPFDLMSLVVAHVARVSEEGAILVLLPDIASISRLRAKLLNHQPLGMDFSDKSFCRILCLHPGMPSIPDDFFVASDGDIRHIFLATSIAEANVVVADVGYVLDAGKVVVPEWDATLRTTVMKTRWESQSQVMERMNQAGQRREGLYIGFFHRSRVATFAPLPPSPFENTNAVEICLRIKALYPEQNLVRMAEILLGGQLSEDEVKKALDTLQSLQAISCTLGPAHTIGIHTETIRPLGRMMAKFPCFPEIAKVLIYAVVFRCLDPVLTIVAVGSCQRSLFDPLARAEDVQRMRLRFAEGVQSDHMVWLRAFDEWRTIKQNNLSDKDLDAQCKNAHLNPRAFEEVEQIRRHFAHILLSVGCLSTIPSNGYDIIGTEDGRNQMSCELELVRALLCTGSWSNLAQRTRTGALAATDDEQTVLPHPSHSVMGTNGLPPTGTFYTFQKRHAEPHRSVYLSGCTRVTPVAVVMFGSGKKEIFKEGATDRGFRTITFSIDDRVTLVGHEVPPAKGDLRRIYAVRGIVGRMVDAWVTRFEGFGRVRGGVEQVQKEALWEGEVLKAVAEYCREAEEGEN</sequence>
<accession>A0AAD5SAC0</accession>
<dbReference type="SUPFAM" id="SSF52540">
    <property type="entry name" value="P-loop containing nucleoside triphosphate hydrolases"/>
    <property type="match status" value="1"/>
</dbReference>
<dbReference type="SMART" id="SM00487">
    <property type="entry name" value="DEXDc"/>
    <property type="match status" value="1"/>
</dbReference>
<feature type="region of interest" description="Disordered" evidence="1">
    <location>
        <begin position="539"/>
        <end position="559"/>
    </location>
</feature>
<evidence type="ECO:0000313" key="4">
    <source>
        <dbReference type="Proteomes" id="UP001212841"/>
    </source>
</evidence>
<dbReference type="GO" id="GO:0004386">
    <property type="term" value="F:helicase activity"/>
    <property type="evidence" value="ECO:0007669"/>
    <property type="project" value="TreeGrafter"/>
</dbReference>
<dbReference type="Gene3D" id="1.20.120.1080">
    <property type="match status" value="1"/>
</dbReference>